<sequence>KMLRNISLVAKREYLKTIKRRSFWIATLAFPVFMIVIMLISNYSAHSAEQKLKDQASNASAILIIDDAGVINPQLISPPLQVAADYQAAAEEVRQGSADAAICFPSDFLQNYHYQMTIQDTGLLGNGYEAVADNLIKQSVLLATGKPELIKLFNATYTSDVTSYKDGEVTDSGFSALIVPGVAVIIYFLLVNFSASYLLSSVSEEKENRMIEVVLSAIKPRDLIWGKITGQLGVVLTQLTTLVVFALLGLVYLNSQGQVDLSVLNITPLQIVSTIFYTICGFLIMANIMVGVGAAMPSYKDAQSFSSIFIILSIFPVYLATAIIAEPSGTIATIFTYFPFTSALILLFRNALGEISGLEMIISSTILIVYVVISFILAFKMFEFGSLEYASKVSFQGFLKETLHLRTKKQAPV</sequence>
<proteinExistence type="predicted"/>
<keyword evidence="4 5" id="KW-0472">Membrane</keyword>
<feature type="transmembrane region" description="Helical" evidence="5">
    <location>
        <begin position="308"/>
        <end position="325"/>
    </location>
</feature>
<feature type="transmembrane region" description="Helical" evidence="5">
    <location>
        <begin position="275"/>
        <end position="296"/>
    </location>
</feature>
<dbReference type="EMBL" id="JAGQLI010000061">
    <property type="protein sequence ID" value="MCA9379022.1"/>
    <property type="molecule type" value="Genomic_DNA"/>
</dbReference>
<comment type="subcellular location">
    <subcellularLocation>
        <location evidence="1">Membrane</location>
        <topology evidence="1">Multi-pass membrane protein</topology>
    </subcellularLocation>
</comment>
<dbReference type="Pfam" id="PF12698">
    <property type="entry name" value="ABC2_membrane_3"/>
    <property type="match status" value="1"/>
</dbReference>
<keyword evidence="2 5" id="KW-0812">Transmembrane</keyword>
<evidence type="ECO:0000256" key="1">
    <source>
        <dbReference type="ARBA" id="ARBA00004141"/>
    </source>
</evidence>
<feature type="transmembrane region" description="Helical" evidence="5">
    <location>
        <begin position="21"/>
        <end position="43"/>
    </location>
</feature>
<dbReference type="PANTHER" id="PTHR43471">
    <property type="entry name" value="ABC TRANSPORTER PERMEASE"/>
    <property type="match status" value="1"/>
</dbReference>
<accession>A0A955KYR2</accession>
<organism evidence="7 8">
    <name type="scientific">Candidatus Dojkabacteria bacterium</name>
    <dbReference type="NCBI Taxonomy" id="2099670"/>
    <lineage>
        <taxon>Bacteria</taxon>
        <taxon>Candidatus Dojkabacteria</taxon>
    </lineage>
</organism>
<gene>
    <name evidence="7" type="ORF">KC640_01205</name>
</gene>
<dbReference type="AlphaFoldDB" id="A0A955KYR2"/>
<evidence type="ECO:0000259" key="6">
    <source>
        <dbReference type="Pfam" id="PF12698"/>
    </source>
</evidence>
<feature type="non-terminal residue" evidence="7">
    <location>
        <position position="1"/>
    </location>
</feature>
<name>A0A955KYR2_9BACT</name>
<dbReference type="InterPro" id="IPR013525">
    <property type="entry name" value="ABC2_TM"/>
</dbReference>
<feature type="transmembrane region" description="Helical" evidence="5">
    <location>
        <begin position="232"/>
        <end position="255"/>
    </location>
</feature>
<evidence type="ECO:0000256" key="5">
    <source>
        <dbReference type="SAM" id="Phobius"/>
    </source>
</evidence>
<feature type="domain" description="ABC-2 type transporter transmembrane" evidence="6">
    <location>
        <begin position="21"/>
        <end position="379"/>
    </location>
</feature>
<evidence type="ECO:0000256" key="4">
    <source>
        <dbReference type="ARBA" id="ARBA00023136"/>
    </source>
</evidence>
<protein>
    <submittedName>
        <fullName evidence="7">ABC transporter permease</fullName>
    </submittedName>
</protein>
<dbReference type="GO" id="GO:0016020">
    <property type="term" value="C:membrane"/>
    <property type="evidence" value="ECO:0007669"/>
    <property type="project" value="UniProtKB-SubCell"/>
</dbReference>
<reference evidence="7" key="2">
    <citation type="journal article" date="2021" name="Microbiome">
        <title>Successional dynamics and alternative stable states in a saline activated sludge microbial community over 9 years.</title>
        <authorList>
            <person name="Wang Y."/>
            <person name="Ye J."/>
            <person name="Ju F."/>
            <person name="Liu L."/>
            <person name="Boyd J.A."/>
            <person name="Deng Y."/>
            <person name="Parks D.H."/>
            <person name="Jiang X."/>
            <person name="Yin X."/>
            <person name="Woodcroft B.J."/>
            <person name="Tyson G.W."/>
            <person name="Hugenholtz P."/>
            <person name="Polz M.F."/>
            <person name="Zhang T."/>
        </authorList>
    </citation>
    <scope>NUCLEOTIDE SEQUENCE</scope>
    <source>
        <strain evidence="7">HKST-UBA12</strain>
    </source>
</reference>
<feature type="transmembrane region" description="Helical" evidence="5">
    <location>
        <begin position="360"/>
        <end position="379"/>
    </location>
</feature>
<evidence type="ECO:0000313" key="7">
    <source>
        <dbReference type="EMBL" id="MCA9379022.1"/>
    </source>
</evidence>
<evidence type="ECO:0000256" key="2">
    <source>
        <dbReference type="ARBA" id="ARBA00022692"/>
    </source>
</evidence>
<dbReference type="Proteomes" id="UP000760819">
    <property type="component" value="Unassembled WGS sequence"/>
</dbReference>
<dbReference type="GO" id="GO:0140359">
    <property type="term" value="F:ABC-type transporter activity"/>
    <property type="evidence" value="ECO:0007669"/>
    <property type="project" value="InterPro"/>
</dbReference>
<feature type="transmembrane region" description="Helical" evidence="5">
    <location>
        <begin position="174"/>
        <end position="199"/>
    </location>
</feature>
<evidence type="ECO:0000313" key="8">
    <source>
        <dbReference type="Proteomes" id="UP000760819"/>
    </source>
</evidence>
<comment type="caution">
    <text evidence="7">The sequence shown here is derived from an EMBL/GenBank/DDBJ whole genome shotgun (WGS) entry which is preliminary data.</text>
</comment>
<feature type="transmembrane region" description="Helical" evidence="5">
    <location>
        <begin position="331"/>
        <end position="348"/>
    </location>
</feature>
<reference evidence="7" key="1">
    <citation type="submission" date="2020-04" db="EMBL/GenBank/DDBJ databases">
        <authorList>
            <person name="Zhang T."/>
        </authorList>
    </citation>
    <scope>NUCLEOTIDE SEQUENCE</scope>
    <source>
        <strain evidence="7">HKST-UBA12</strain>
    </source>
</reference>
<keyword evidence="3 5" id="KW-1133">Transmembrane helix</keyword>
<evidence type="ECO:0000256" key="3">
    <source>
        <dbReference type="ARBA" id="ARBA00022989"/>
    </source>
</evidence>